<evidence type="ECO:0000313" key="2">
    <source>
        <dbReference type="Proteomes" id="UP000664545"/>
    </source>
</evidence>
<organism evidence="1 2">
    <name type="scientific">Clostridium aminobutyricum</name>
    <dbReference type="NCBI Taxonomy" id="33953"/>
    <lineage>
        <taxon>Bacteria</taxon>
        <taxon>Bacillati</taxon>
        <taxon>Bacillota</taxon>
        <taxon>Clostridia</taxon>
        <taxon>Eubacteriales</taxon>
        <taxon>Clostridiaceae</taxon>
        <taxon>Clostridium</taxon>
    </lineage>
</organism>
<dbReference type="AlphaFoldDB" id="A0A939D5N8"/>
<comment type="caution">
    <text evidence="1">The sequence shown here is derived from an EMBL/GenBank/DDBJ whole genome shotgun (WGS) entry which is preliminary data.</text>
</comment>
<accession>A0A939D5N8</accession>
<dbReference type="EMBL" id="JAFJZZ010000001">
    <property type="protein sequence ID" value="MBN7771744.1"/>
    <property type="molecule type" value="Genomic_DNA"/>
</dbReference>
<dbReference type="Pfam" id="PF20116">
    <property type="entry name" value="DUF6506"/>
    <property type="match status" value="1"/>
</dbReference>
<name>A0A939D5N8_CLOAM</name>
<evidence type="ECO:0000313" key="1">
    <source>
        <dbReference type="EMBL" id="MBN7771744.1"/>
    </source>
</evidence>
<sequence length="101" mass="11589">MKKKFAFLLMGSHYNPEEHQACFETANQITYIFTVKSFEEAYAKVSFLEKEGVGAIELCGAFGEERAQKMIELTHNKVAIGYVTHKPEQDHLFANFFSTFK</sequence>
<gene>
    <name evidence="1" type="ORF">JYB65_00010</name>
</gene>
<dbReference type="Proteomes" id="UP000664545">
    <property type="component" value="Unassembled WGS sequence"/>
</dbReference>
<protein>
    <submittedName>
        <fullName evidence="1">Uncharacterized protein</fullName>
    </submittedName>
</protein>
<dbReference type="InterPro" id="IPR045441">
    <property type="entry name" value="DUF6506"/>
</dbReference>
<reference evidence="1" key="1">
    <citation type="submission" date="2021-02" db="EMBL/GenBank/DDBJ databases">
        <title>Abyssanaerobacter marinus gen.nov., sp., nov, anaerobic bacterium isolated from the Onnuri vent field of Indian Ocean and suggestion of Mogibacteriaceae fam. nov., and proposal of reclassification of ambiguous this family's genus member.</title>
        <authorList>
            <person name="Kim Y.J."/>
            <person name="Yang J.-A."/>
        </authorList>
    </citation>
    <scope>NUCLEOTIDE SEQUENCE</scope>
    <source>
        <strain evidence="1">DSM 2634</strain>
    </source>
</reference>
<dbReference type="RefSeq" id="WP_206580542.1">
    <property type="nucleotide sequence ID" value="NZ_JAFJZZ010000001.1"/>
</dbReference>
<keyword evidence="2" id="KW-1185">Reference proteome</keyword>
<proteinExistence type="predicted"/>